<dbReference type="OrthoDB" id="9806213at2"/>
<gene>
    <name evidence="2" type="ORF">PBF_02165</name>
</gene>
<evidence type="ECO:0000313" key="3">
    <source>
        <dbReference type="Proteomes" id="UP000019270"/>
    </source>
</evidence>
<evidence type="ECO:0000259" key="1">
    <source>
        <dbReference type="Pfam" id="PF10592"/>
    </source>
</evidence>
<organism evidence="2 3">
    <name type="scientific">Cytobacillus firmus DS1</name>
    <dbReference type="NCBI Taxonomy" id="1307436"/>
    <lineage>
        <taxon>Bacteria</taxon>
        <taxon>Bacillati</taxon>
        <taxon>Bacillota</taxon>
        <taxon>Bacilli</taxon>
        <taxon>Bacillales</taxon>
        <taxon>Bacillaceae</taxon>
        <taxon>Cytobacillus</taxon>
    </lineage>
</organism>
<dbReference type="RefSeq" id="WP_035326495.1">
    <property type="nucleotide sequence ID" value="NZ_APVL01000001.1"/>
</dbReference>
<dbReference type="AlphaFoldDB" id="W7L434"/>
<dbReference type="Proteomes" id="UP000019270">
    <property type="component" value="Unassembled WGS sequence"/>
</dbReference>
<protein>
    <recommendedName>
        <fullName evidence="1">Abortive phage infection protein C-terminal domain-containing protein</fullName>
    </recommendedName>
</protein>
<dbReference type="PATRIC" id="fig|1307436.3.peg.477"/>
<accession>W7L434</accession>
<comment type="caution">
    <text evidence="2">The sequence shown here is derived from an EMBL/GenBank/DDBJ whole genome shotgun (WGS) entry which is preliminary data.</text>
</comment>
<reference evidence="3" key="1">
    <citation type="submission" date="2013-03" db="EMBL/GenBank/DDBJ databases">
        <title>Draft genome sequence of Bacillus firmus DS1.</title>
        <authorList>
            <person name="Peng D."/>
            <person name="Zhu L."/>
            <person name="Sun M."/>
        </authorList>
    </citation>
    <scope>NUCLEOTIDE SEQUENCE [LARGE SCALE GENOMIC DNA]</scope>
    <source>
        <strain evidence="3">DS1</strain>
    </source>
</reference>
<feature type="domain" description="Abortive phage infection protein C-terminal" evidence="1">
    <location>
        <begin position="241"/>
        <end position="501"/>
    </location>
</feature>
<name>W7L434_CYTFI</name>
<evidence type="ECO:0000313" key="2">
    <source>
        <dbReference type="EMBL" id="EWG13188.1"/>
    </source>
</evidence>
<proteinExistence type="predicted"/>
<sequence>MSMFHVGIIKNFLQNEFNGLIDLSDYKDKSVQEQETVFLTRALAAFTINMLCDISSEEAGKCVTDGYGDNGIDALYYNQKEKVLYLVQTKWRQDGTGSVDRGDIQKYFLGIRDLIVPRYERFNDKIQKRKEEIDAALRDANTKFMVVLAYTGQAELAANINEDVNSFLSDLNDSSEFISFKSLKQANLYNMIAKGAQGEPINVEVALSNWGENEEPYKAYYGQVAASDIALWWEEHYPSLFSPNIRMFLGDTDVNDNIVKTLKEEPEKFWYFNNGITALCSTIKKKPIGGSTRAYGIFEIEDLKIVNGAQTAGSIAQAARNYPEQVGMANVSIRFIQLKDSPENFEREVTRNTNTQNKIEKRDFVSLDPEQERIKDELNLHAIAYIFKSGESIVDTQNSFDIVEATVARACNLDEIDLAVQAKREIGKLWDDINRAPYKILFNKGVGSLELWRQVQILRVVEGELSKKVKELSGRERLYAIHGNRFITHLVYQKTKEIEGTTDIMLTESEKETIKMYTSEVLIDLISIAEAEYPDSMLASLFKNFSKCKELSSIYFRRTNE</sequence>
<reference evidence="2 3" key="2">
    <citation type="journal article" date="2016" name="Sci. Rep.">
        <title>A novel serine protease, Sep1, from Bacillus firmus DS-1 has nematicidal activity and degrades multiple intestinal-associated nematode proteins.</title>
        <authorList>
            <person name="Geng C."/>
            <person name="Nie X."/>
            <person name="Tang Z."/>
            <person name="Zhang Y."/>
            <person name="Lin J."/>
            <person name="Sun M."/>
            <person name="Peng D."/>
        </authorList>
    </citation>
    <scope>NUCLEOTIDE SEQUENCE [LARGE SCALE GENOMIC DNA]</scope>
    <source>
        <strain evidence="2 3">DS1</strain>
    </source>
</reference>
<dbReference type="Pfam" id="PF10592">
    <property type="entry name" value="AIPR"/>
    <property type="match status" value="1"/>
</dbReference>
<dbReference type="EMBL" id="APVL01000001">
    <property type="protein sequence ID" value="EWG13188.1"/>
    <property type="molecule type" value="Genomic_DNA"/>
</dbReference>
<dbReference type="eggNOG" id="COG2159">
    <property type="taxonomic scope" value="Bacteria"/>
</dbReference>
<dbReference type="InterPro" id="IPR018891">
    <property type="entry name" value="AIPR_C"/>
</dbReference>